<dbReference type="EMBL" id="JAHLQI010000001">
    <property type="protein sequence ID" value="MBU5489447.1"/>
    <property type="molecule type" value="Genomic_DNA"/>
</dbReference>
<protein>
    <submittedName>
        <fullName evidence="3">Uncharacterized protein</fullName>
    </submittedName>
</protein>
<evidence type="ECO:0000313" key="4">
    <source>
        <dbReference type="Proteomes" id="UP000783588"/>
    </source>
</evidence>
<keyword evidence="2" id="KW-0812">Transmembrane</keyword>
<evidence type="ECO:0000256" key="2">
    <source>
        <dbReference type="SAM" id="Phobius"/>
    </source>
</evidence>
<dbReference type="RefSeq" id="WP_216469041.1">
    <property type="nucleotide sequence ID" value="NZ_JAHLQI010000001.1"/>
</dbReference>
<feature type="transmembrane region" description="Helical" evidence="2">
    <location>
        <begin position="126"/>
        <end position="145"/>
    </location>
</feature>
<keyword evidence="1" id="KW-0175">Coiled coil</keyword>
<reference evidence="3 4" key="1">
    <citation type="submission" date="2021-06" db="EMBL/GenBank/DDBJ databases">
        <authorList>
            <person name="Sun Q."/>
            <person name="Li D."/>
        </authorList>
    </citation>
    <scope>NUCLEOTIDE SEQUENCE [LARGE SCALE GENOMIC DNA]</scope>
    <source>
        <strain evidence="3 4">MSJd-7</strain>
    </source>
</reference>
<proteinExistence type="predicted"/>
<feature type="transmembrane region" description="Helical" evidence="2">
    <location>
        <begin position="12"/>
        <end position="34"/>
    </location>
</feature>
<sequence>MEEIDQMNNFSFSYNWCITTFGMSMATWISYLCLSGIVSDAIGEEREENLRKSQKWILIKKNDIPKKYLTQGKFLFRLFQIEFWITFIILIGNSLLGVDYVLRYWVLAKITETQLQLRNLTVISNYVSYTAAVIWFIWLISYIIYKFSGDSNDFDAKKYAEEKAAHYSSQHANSRFQWKLAPDDPNMPLEEKEERLNLVSARLGTSIRKAVELLEKRDFQPYEGMTEEFDGYYDRLRQLEERFHQLNLDYNAYGAGGGYWALPRWWYTCFQKDYQQFLHTSGFKRKRYLRKMKEDAARLNTCIATSYDNCTKIHYFSKIQIEDSETALELLKEVNQTLQDTAMQTEDQKTLVWTQELDDDIKILSDYIQKRKKQIEEN</sequence>
<gene>
    <name evidence="3" type="ORF">KQI75_02190</name>
</gene>
<feature type="transmembrane region" description="Helical" evidence="2">
    <location>
        <begin position="83"/>
        <end position="106"/>
    </location>
</feature>
<organism evidence="3 4">
    <name type="scientific">Butyricicoccus intestinisimiae</name>
    <dbReference type="NCBI Taxonomy" id="2841509"/>
    <lineage>
        <taxon>Bacteria</taxon>
        <taxon>Bacillati</taxon>
        <taxon>Bacillota</taxon>
        <taxon>Clostridia</taxon>
        <taxon>Eubacteriales</taxon>
        <taxon>Butyricicoccaceae</taxon>
        <taxon>Butyricicoccus</taxon>
    </lineage>
</organism>
<evidence type="ECO:0000313" key="3">
    <source>
        <dbReference type="EMBL" id="MBU5489447.1"/>
    </source>
</evidence>
<name>A0ABS6EPD6_9FIRM</name>
<keyword evidence="2" id="KW-0472">Membrane</keyword>
<evidence type="ECO:0000256" key="1">
    <source>
        <dbReference type="SAM" id="Coils"/>
    </source>
</evidence>
<feature type="coiled-coil region" evidence="1">
    <location>
        <begin position="321"/>
        <end position="348"/>
    </location>
</feature>
<dbReference type="Proteomes" id="UP000783588">
    <property type="component" value="Unassembled WGS sequence"/>
</dbReference>
<comment type="caution">
    <text evidence="3">The sequence shown here is derived from an EMBL/GenBank/DDBJ whole genome shotgun (WGS) entry which is preliminary data.</text>
</comment>
<keyword evidence="4" id="KW-1185">Reference proteome</keyword>
<accession>A0ABS6EPD6</accession>
<keyword evidence="2" id="KW-1133">Transmembrane helix</keyword>